<dbReference type="AlphaFoldDB" id="A0A6A4HHZ5"/>
<dbReference type="PANTHER" id="PTHR38705:SF1">
    <property type="entry name" value="PROTEIN RDS1"/>
    <property type="match status" value="1"/>
</dbReference>
<feature type="signal peptide" evidence="1">
    <location>
        <begin position="1"/>
        <end position="20"/>
    </location>
</feature>
<dbReference type="EMBL" id="ML769495">
    <property type="protein sequence ID" value="KAE9397573.1"/>
    <property type="molecule type" value="Genomic_DNA"/>
</dbReference>
<keyword evidence="3" id="KW-1185">Reference proteome</keyword>
<dbReference type="InterPro" id="IPR009078">
    <property type="entry name" value="Ferritin-like_SF"/>
</dbReference>
<protein>
    <recommendedName>
        <fullName evidence="4">Ferritin-like domain-containing protein</fullName>
    </recommendedName>
</protein>
<dbReference type="InterPro" id="IPR039254">
    <property type="entry name" value="Rds1"/>
</dbReference>
<dbReference type="SUPFAM" id="SSF47240">
    <property type="entry name" value="Ferritin-like"/>
    <property type="match status" value="1"/>
</dbReference>
<name>A0A6A4HHZ5_9AGAR</name>
<evidence type="ECO:0000256" key="1">
    <source>
        <dbReference type="SAM" id="SignalP"/>
    </source>
</evidence>
<dbReference type="Proteomes" id="UP000799118">
    <property type="component" value="Unassembled WGS sequence"/>
</dbReference>
<evidence type="ECO:0000313" key="3">
    <source>
        <dbReference type="Proteomes" id="UP000799118"/>
    </source>
</evidence>
<keyword evidence="1" id="KW-0732">Signal</keyword>
<feature type="non-terminal residue" evidence="2">
    <location>
        <position position="1"/>
    </location>
</feature>
<organism evidence="2 3">
    <name type="scientific">Gymnopus androsaceus JB14</name>
    <dbReference type="NCBI Taxonomy" id="1447944"/>
    <lineage>
        <taxon>Eukaryota</taxon>
        <taxon>Fungi</taxon>
        <taxon>Dikarya</taxon>
        <taxon>Basidiomycota</taxon>
        <taxon>Agaricomycotina</taxon>
        <taxon>Agaricomycetes</taxon>
        <taxon>Agaricomycetidae</taxon>
        <taxon>Agaricales</taxon>
        <taxon>Marasmiineae</taxon>
        <taxon>Omphalotaceae</taxon>
        <taxon>Gymnopus</taxon>
    </lineage>
</organism>
<accession>A0A6A4HHZ5</accession>
<dbReference type="Pfam" id="PF13668">
    <property type="entry name" value="Ferritin_2"/>
    <property type="match status" value="1"/>
</dbReference>
<evidence type="ECO:0000313" key="2">
    <source>
        <dbReference type="EMBL" id="KAE9397573.1"/>
    </source>
</evidence>
<dbReference type="OrthoDB" id="1001765at2759"/>
<sequence length="297" mass="31218">TMKLSTSSVALAAFFGVASSHVLPEARDSNGIDDTIVLNYALTLEHLENAFYSGALSKYTQEDFVDAGFPTWARGRIVEIGQHEAAHVAFLSDALGDQATQPCTYNFPYTDPKSFVALSSILEGVGVSAYTGAAQYISNKEYLTAAAAVLSTEARHQAWVESTLLRQNPWSGPLDTPLSLDAVYTLAASFITSCPSSNPSLPVQAFPSFTIATPKPGQCSAVTAASGITTEGNYVAFFSGLAPIFVQVQNGEVAVPSSLMGTSYAVLTNSSSSAADSNVVAGVVVLDFPFNSRGKLE</sequence>
<evidence type="ECO:0008006" key="4">
    <source>
        <dbReference type="Google" id="ProtNLM"/>
    </source>
</evidence>
<proteinExistence type="predicted"/>
<dbReference type="PANTHER" id="PTHR38705">
    <property type="entry name" value="PROTEIN RDS1"/>
    <property type="match status" value="1"/>
</dbReference>
<feature type="chain" id="PRO_5025536671" description="Ferritin-like domain-containing protein" evidence="1">
    <location>
        <begin position="21"/>
        <end position="297"/>
    </location>
</feature>
<reference evidence="2" key="1">
    <citation type="journal article" date="2019" name="Environ. Microbiol.">
        <title>Fungal ecological strategies reflected in gene transcription - a case study of two litter decomposers.</title>
        <authorList>
            <person name="Barbi F."/>
            <person name="Kohler A."/>
            <person name="Barry K."/>
            <person name="Baskaran P."/>
            <person name="Daum C."/>
            <person name="Fauchery L."/>
            <person name="Ihrmark K."/>
            <person name="Kuo A."/>
            <person name="LaButti K."/>
            <person name="Lipzen A."/>
            <person name="Morin E."/>
            <person name="Grigoriev I.V."/>
            <person name="Henrissat B."/>
            <person name="Lindahl B."/>
            <person name="Martin F."/>
        </authorList>
    </citation>
    <scope>NUCLEOTIDE SEQUENCE</scope>
    <source>
        <strain evidence="2">JB14</strain>
    </source>
</reference>
<dbReference type="CDD" id="cd00657">
    <property type="entry name" value="Ferritin_like"/>
    <property type="match status" value="1"/>
</dbReference>
<gene>
    <name evidence="2" type="ORF">BT96DRAFT_921408</name>
</gene>